<dbReference type="InParanoid" id="A0A317ZER5"/>
<comment type="caution">
    <text evidence="1">The sequence shown here is derived from an EMBL/GenBank/DDBJ whole genome shotgun (WGS) entry which is preliminary data.</text>
</comment>
<protein>
    <submittedName>
        <fullName evidence="1">Uncharacterized protein</fullName>
    </submittedName>
</protein>
<dbReference type="EMBL" id="QHJQ01000006">
    <property type="protein sequence ID" value="PXA03974.1"/>
    <property type="molecule type" value="Genomic_DNA"/>
</dbReference>
<sequence length="166" mass="19151">MEAQPLMSHMEEGDRIQIQMEMSSCFRVFDNIYEFEMIGGETICTALLRPDRDTPEKHSAIAARPKILSKPEIKGIDSEITGFRRSTNPKPLETRTDDGVTYMQRGERYSASTTSSKVTLTFYEKGEKIIEESIYNPDFNRYFSSEHPGLRELLKVMQQSIKDEPR</sequence>
<dbReference type="Proteomes" id="UP000247099">
    <property type="component" value="Unassembled WGS sequence"/>
</dbReference>
<proteinExistence type="predicted"/>
<reference evidence="1 2" key="1">
    <citation type="submission" date="2018-05" db="EMBL/GenBank/DDBJ databases">
        <title>Coraliomargarita sinensis sp. nov., isolated from a marine solar saltern.</title>
        <authorList>
            <person name="Zhou L.Y."/>
        </authorList>
    </citation>
    <scope>NUCLEOTIDE SEQUENCE [LARGE SCALE GENOMIC DNA]</scope>
    <source>
        <strain evidence="1 2">WN38</strain>
    </source>
</reference>
<gene>
    <name evidence="1" type="ORF">DDZ13_10070</name>
</gene>
<organism evidence="1 2">
    <name type="scientific">Coraliomargarita sinensis</name>
    <dbReference type="NCBI Taxonomy" id="2174842"/>
    <lineage>
        <taxon>Bacteria</taxon>
        <taxon>Pseudomonadati</taxon>
        <taxon>Verrucomicrobiota</taxon>
        <taxon>Opitutia</taxon>
        <taxon>Puniceicoccales</taxon>
        <taxon>Coraliomargaritaceae</taxon>
        <taxon>Coraliomargarita</taxon>
    </lineage>
</organism>
<keyword evidence="2" id="KW-1185">Reference proteome</keyword>
<evidence type="ECO:0000313" key="2">
    <source>
        <dbReference type="Proteomes" id="UP000247099"/>
    </source>
</evidence>
<name>A0A317ZER5_9BACT</name>
<evidence type="ECO:0000313" key="1">
    <source>
        <dbReference type="EMBL" id="PXA03974.1"/>
    </source>
</evidence>
<accession>A0A317ZER5</accession>
<dbReference type="AlphaFoldDB" id="A0A317ZER5"/>